<dbReference type="Pfam" id="PF00071">
    <property type="entry name" value="Ras"/>
    <property type="match status" value="1"/>
</dbReference>
<evidence type="ECO:0000256" key="2">
    <source>
        <dbReference type="ARBA" id="ARBA00023134"/>
    </source>
</evidence>
<keyword evidence="5" id="KW-1185">Reference proteome</keyword>
<dbReference type="SMART" id="SM00175">
    <property type="entry name" value="RAB"/>
    <property type="match status" value="1"/>
</dbReference>
<dbReference type="SUPFAM" id="SSF52540">
    <property type="entry name" value="P-loop containing nucleoside triphosphate hydrolases"/>
    <property type="match status" value="1"/>
</dbReference>
<dbReference type="Gene3D" id="3.40.50.300">
    <property type="entry name" value="P-loop containing nucleotide triphosphate hydrolases"/>
    <property type="match status" value="1"/>
</dbReference>
<dbReference type="GeneID" id="98175265"/>
<protein>
    <submittedName>
        <fullName evidence="4">Ras-protein Rab-18</fullName>
    </submittedName>
</protein>
<accession>A0ABQ0G986</accession>
<name>A0ABQ0G986_9PEZI</name>
<dbReference type="PANTHER" id="PTHR47977">
    <property type="entry name" value="RAS-RELATED PROTEIN RAB"/>
    <property type="match status" value="1"/>
</dbReference>
<dbReference type="InterPro" id="IPR027417">
    <property type="entry name" value="P-loop_NTPase"/>
</dbReference>
<dbReference type="NCBIfam" id="TIGR00231">
    <property type="entry name" value="small_GTP"/>
    <property type="match status" value="1"/>
</dbReference>
<dbReference type="InterPro" id="IPR005225">
    <property type="entry name" value="Small_GTP-bd"/>
</dbReference>
<keyword evidence="2" id="KW-0342">GTP-binding</keyword>
<keyword evidence="1" id="KW-0547">Nucleotide-binding</keyword>
<sequence>MASSQPLPMLKVLLTGPSGAGKSALLTRYCDDEFDPETASATIGIDFKSKTLSVRGKPYRVTLYDTAGQERFRTLSTSFYRGGHGVILVYDISSRASFLAMDKWFEEAEANTMGGVVMYLVGSKLDKAEQGRQVAAEEGRALADAHGARFCEASAKTGENVRRPFVEVIDQIVQNPDLLTTARSGRAAGTVPVHGSDQDSFSGCSC</sequence>
<dbReference type="Proteomes" id="UP001628179">
    <property type="component" value="Unassembled WGS sequence"/>
</dbReference>
<evidence type="ECO:0000256" key="3">
    <source>
        <dbReference type="SAM" id="MobiDB-lite"/>
    </source>
</evidence>
<gene>
    <name evidence="4" type="ORF">MFIFM68171_04522</name>
</gene>
<evidence type="ECO:0000313" key="5">
    <source>
        <dbReference type="Proteomes" id="UP001628179"/>
    </source>
</evidence>
<evidence type="ECO:0000313" key="4">
    <source>
        <dbReference type="EMBL" id="GAB1314312.1"/>
    </source>
</evidence>
<dbReference type="PRINTS" id="PR00449">
    <property type="entry name" value="RASTRNSFRMNG"/>
</dbReference>
<dbReference type="PROSITE" id="PS51419">
    <property type="entry name" value="RAB"/>
    <property type="match status" value="1"/>
</dbReference>
<dbReference type="InterPro" id="IPR050227">
    <property type="entry name" value="Rab"/>
</dbReference>
<dbReference type="RefSeq" id="XP_070916043.1">
    <property type="nucleotide sequence ID" value="XM_071059942.1"/>
</dbReference>
<proteinExistence type="predicted"/>
<evidence type="ECO:0000256" key="1">
    <source>
        <dbReference type="ARBA" id="ARBA00022741"/>
    </source>
</evidence>
<reference evidence="4 5" key="1">
    <citation type="submission" date="2024-09" db="EMBL/GenBank/DDBJ databases">
        <title>Itraconazole resistance in Madurella fahalii resulting from another homologue of gene encoding cytochrome P450 14-alpha sterol demethylase (CYP51).</title>
        <authorList>
            <person name="Yoshioka I."/>
            <person name="Fahal A.H."/>
            <person name="Kaneko S."/>
            <person name="Yaguchi T."/>
        </authorList>
    </citation>
    <scope>NUCLEOTIDE SEQUENCE [LARGE SCALE GENOMIC DNA]</scope>
    <source>
        <strain evidence="4 5">IFM 68171</strain>
    </source>
</reference>
<feature type="region of interest" description="Disordered" evidence="3">
    <location>
        <begin position="184"/>
        <end position="206"/>
    </location>
</feature>
<dbReference type="SMART" id="SM00176">
    <property type="entry name" value="RAN"/>
    <property type="match status" value="1"/>
</dbReference>
<dbReference type="InterPro" id="IPR001806">
    <property type="entry name" value="Small_GTPase"/>
</dbReference>
<organism evidence="4 5">
    <name type="scientific">Madurella fahalii</name>
    <dbReference type="NCBI Taxonomy" id="1157608"/>
    <lineage>
        <taxon>Eukaryota</taxon>
        <taxon>Fungi</taxon>
        <taxon>Dikarya</taxon>
        <taxon>Ascomycota</taxon>
        <taxon>Pezizomycotina</taxon>
        <taxon>Sordariomycetes</taxon>
        <taxon>Sordariomycetidae</taxon>
        <taxon>Sordariales</taxon>
        <taxon>Sordariales incertae sedis</taxon>
        <taxon>Madurella</taxon>
    </lineage>
</organism>
<dbReference type="EMBL" id="BAAFSV010000002">
    <property type="protein sequence ID" value="GAB1314312.1"/>
    <property type="molecule type" value="Genomic_DNA"/>
</dbReference>
<comment type="caution">
    <text evidence="4">The sequence shown here is derived from an EMBL/GenBank/DDBJ whole genome shotgun (WGS) entry which is preliminary data.</text>
</comment>
<dbReference type="PROSITE" id="PS51421">
    <property type="entry name" value="RAS"/>
    <property type="match status" value="1"/>
</dbReference>
<dbReference type="CDD" id="cd00154">
    <property type="entry name" value="Rab"/>
    <property type="match status" value="1"/>
</dbReference>
<dbReference type="SMART" id="SM00173">
    <property type="entry name" value="RAS"/>
    <property type="match status" value="1"/>
</dbReference>
<dbReference type="SMART" id="SM00174">
    <property type="entry name" value="RHO"/>
    <property type="match status" value="1"/>
</dbReference>